<dbReference type="Pfam" id="PF18911">
    <property type="entry name" value="PKD_4"/>
    <property type="match status" value="2"/>
</dbReference>
<evidence type="ECO:0000259" key="3">
    <source>
        <dbReference type="PROSITE" id="PS50093"/>
    </source>
</evidence>
<feature type="domain" description="PKD" evidence="3">
    <location>
        <begin position="548"/>
        <end position="630"/>
    </location>
</feature>
<dbReference type="Gene3D" id="2.60.40.10">
    <property type="entry name" value="Immunoglobulins"/>
    <property type="match status" value="4"/>
</dbReference>
<dbReference type="Proteomes" id="UP001500542">
    <property type="component" value="Unassembled WGS sequence"/>
</dbReference>
<dbReference type="CDD" id="cd00146">
    <property type="entry name" value="PKD"/>
    <property type="match status" value="2"/>
</dbReference>
<dbReference type="InterPro" id="IPR012334">
    <property type="entry name" value="Pectin_lyas_fold"/>
</dbReference>
<reference evidence="4 5" key="1">
    <citation type="journal article" date="2019" name="Int. J. Syst. Evol. Microbiol.">
        <title>The Global Catalogue of Microorganisms (GCM) 10K type strain sequencing project: providing services to taxonomists for standard genome sequencing and annotation.</title>
        <authorList>
            <consortium name="The Broad Institute Genomics Platform"/>
            <consortium name="The Broad Institute Genome Sequencing Center for Infectious Disease"/>
            <person name="Wu L."/>
            <person name="Ma J."/>
        </authorList>
    </citation>
    <scope>NUCLEOTIDE SEQUENCE [LARGE SCALE GENOMIC DNA]</scope>
    <source>
        <strain evidence="4 5">JCM 10977</strain>
    </source>
</reference>
<dbReference type="InterPro" id="IPR011050">
    <property type="entry name" value="Pectin_lyase_fold/virulence"/>
</dbReference>
<evidence type="ECO:0000313" key="5">
    <source>
        <dbReference type="Proteomes" id="UP001500542"/>
    </source>
</evidence>
<dbReference type="InterPro" id="IPR000601">
    <property type="entry name" value="PKD_dom"/>
</dbReference>
<feature type="chain" id="PRO_5047360530" description="PKD domain-containing protein" evidence="2">
    <location>
        <begin position="32"/>
        <end position="1409"/>
    </location>
</feature>
<dbReference type="SMART" id="SM00710">
    <property type="entry name" value="PbH1"/>
    <property type="match status" value="15"/>
</dbReference>
<keyword evidence="2" id="KW-0732">Signal</keyword>
<dbReference type="SUPFAM" id="SSF49299">
    <property type="entry name" value="PKD domain"/>
    <property type="match status" value="4"/>
</dbReference>
<dbReference type="EMBL" id="BAAAHK010000009">
    <property type="protein sequence ID" value="GAA0946916.1"/>
    <property type="molecule type" value="Genomic_DNA"/>
</dbReference>
<keyword evidence="5" id="KW-1185">Reference proteome</keyword>
<dbReference type="InterPro" id="IPR051550">
    <property type="entry name" value="SCF-Subunits/Alg-Epimerases"/>
</dbReference>
<dbReference type="PROSITE" id="PS50093">
    <property type="entry name" value="PKD"/>
    <property type="match status" value="3"/>
</dbReference>
<dbReference type="SUPFAM" id="SSF51126">
    <property type="entry name" value="Pectin lyase-like"/>
    <property type="match status" value="2"/>
</dbReference>
<feature type="domain" description="PKD" evidence="3">
    <location>
        <begin position="1255"/>
        <end position="1323"/>
    </location>
</feature>
<dbReference type="Pfam" id="PF13229">
    <property type="entry name" value="Beta_helix"/>
    <property type="match status" value="2"/>
</dbReference>
<dbReference type="PANTHER" id="PTHR22990:SF15">
    <property type="entry name" value="F-BOX ONLY PROTEIN 10"/>
    <property type="match status" value="1"/>
</dbReference>
<organism evidence="4 5">
    <name type="scientific">Kribbella koreensis</name>
    <dbReference type="NCBI Taxonomy" id="57909"/>
    <lineage>
        <taxon>Bacteria</taxon>
        <taxon>Bacillati</taxon>
        <taxon>Actinomycetota</taxon>
        <taxon>Actinomycetes</taxon>
        <taxon>Propionibacteriales</taxon>
        <taxon>Kribbellaceae</taxon>
        <taxon>Kribbella</taxon>
    </lineage>
</organism>
<dbReference type="InterPro" id="IPR013783">
    <property type="entry name" value="Ig-like_fold"/>
</dbReference>
<dbReference type="InterPro" id="IPR039448">
    <property type="entry name" value="Beta_helix"/>
</dbReference>
<evidence type="ECO:0000313" key="4">
    <source>
        <dbReference type="EMBL" id="GAA0946916.1"/>
    </source>
</evidence>
<keyword evidence="1" id="KW-0677">Repeat</keyword>
<comment type="caution">
    <text evidence="4">The sequence shown here is derived from an EMBL/GenBank/DDBJ whole genome shotgun (WGS) entry which is preliminary data.</text>
</comment>
<name>A0ABN1QSP6_9ACTN</name>
<protein>
    <recommendedName>
        <fullName evidence="3">PKD domain-containing protein</fullName>
    </recommendedName>
</protein>
<dbReference type="Pfam" id="PF00801">
    <property type="entry name" value="PKD"/>
    <property type="match status" value="1"/>
</dbReference>
<gene>
    <name evidence="4" type="ORF">GCM10009554_43270</name>
</gene>
<dbReference type="InterPro" id="IPR035986">
    <property type="entry name" value="PKD_dom_sf"/>
</dbReference>
<accession>A0ABN1QSP6</accession>
<sequence length="1409" mass="143201">MYRRLKQLAAGSVMILAASTLVVVSSGPAAAAGTGYWVNNGAANCSDTLAGAGTQAVPFCTISQGTKKAIAPGDTVHVAPGTYREQVTINASGTATDPISVVGDAPGVVILGTRSLSTAALWTATSTTAWSTPYAPPSVPRQVFFDGQRLATATSATTTVANSWFYDATAKVLYVDAGGANPGDGHQVEAGAQSFGVTASSKSNVAISNIETDRPNLAGVRLLTATGATIDHVTASQSASNGILIDTSPGGGNVVRAAAVDGSLSTGIRIAASSGVTVTGSSSHHNGLHGIGLSTSSNNLIDGNTTYANTSVNPNATSAGIDVNTNSPDNTVVNNVTYQNQDTGVQVYSGSHRALVARNISYANGDHGFDTLASTGVRYLNNTSYANRRDGISVEGVSTGTTLTNNLLVDNGVTATEYNLYVDAGSVSGFSADYDTAFNHTTAPTTKVGGVVYPKLSGYATASGQESHGSSIDPDLVNPASGDFRLTAGSTAVDSANSGATGFRATDAAGNQLADDTIVADTGAGTPAYADRGALEFQPVAGSTNYAPHAALILNPAAMSTPPSPPVTADASGSSDADLFGIASYTFDFGDGTVVGPQPTPTATHTYAGPGSYAVTVTVTDAAGLTDSASSQEVISTRPVQTYSVEQTNPACTDTGPGTVASPFCTIGAATKKLLAGDTALVGPGQYREQVTITASGEPANPITLKATSPSAVIVGTNDVSDAAGWTATATTAWTHTFAVAPAQVFLDGQPLPKATSATTTTPNSWYYDAATTSLYVDTGGTNPAAGHTVAAGARSFGILLRQVSDIAVSGFAIRQQNFNGVDLDRTQRVILGDLDVAQAGAPGITVDASSNASLTGIQSAFNLSIGVRFFNSTDSELRNSVTHENQHHGVSVQGSTRVTVAWVTTYRNKRLSTRIATGIDVSASSQQTLIEANLSYGNDDSGIESYSGSTGTTIRRNVVYDNGDHGIDTSFAPNTTVLSNTVVRNATAGINFEGGSTNSTARDNIAMDNAVGSTRTIGEIRVDEASSPGTTLDRDLVFQTAANGNLYEWASQPYTSIAAFRTASGQEAAGQAANPLFVNLTGRDLHLTGQSPAIDSADTAVTGWTATNRDGTALADNPVIPNTGVGPVVFADLGAFEFVGPVARATVTPASALFAPVDVTVDGSTSVGLGAPITAYQIACGNGTVLTTSSGVCRYTAAGTFTPTVTVTDSSGLSDTWTGTALVVKPNGLPTARITATPNQAYRPQQVVLNAGASSDADGRPLASYTFDCGNGQTSGALTTSSFTCSYPNAGIFTSRVTVRDTADASSTATAQVRILADVAPNADLKLNKSSIKLKQSVTADASGSTSVDKSPIATYLFSCGSGPAKPVQTTPTTTCTYTSIGIFTVRVTVTDTVGLSSSATKTVLVLP</sequence>
<feature type="signal peptide" evidence="2">
    <location>
        <begin position="1"/>
        <end position="31"/>
    </location>
</feature>
<dbReference type="SMART" id="SM00089">
    <property type="entry name" value="PKD"/>
    <property type="match status" value="4"/>
</dbReference>
<dbReference type="Gene3D" id="2.160.20.10">
    <property type="entry name" value="Single-stranded right-handed beta-helix, Pectin lyase-like"/>
    <property type="match status" value="5"/>
</dbReference>
<evidence type="ECO:0000256" key="2">
    <source>
        <dbReference type="SAM" id="SignalP"/>
    </source>
</evidence>
<dbReference type="InterPro" id="IPR006626">
    <property type="entry name" value="PbH1"/>
</dbReference>
<dbReference type="RefSeq" id="WP_343972849.1">
    <property type="nucleotide sequence ID" value="NZ_BAAAHK010000009.1"/>
</dbReference>
<feature type="domain" description="PKD" evidence="3">
    <location>
        <begin position="1352"/>
        <end position="1409"/>
    </location>
</feature>
<dbReference type="InterPro" id="IPR022409">
    <property type="entry name" value="PKD/Chitinase_dom"/>
</dbReference>
<proteinExistence type="predicted"/>
<evidence type="ECO:0000256" key="1">
    <source>
        <dbReference type="ARBA" id="ARBA00022737"/>
    </source>
</evidence>
<dbReference type="PANTHER" id="PTHR22990">
    <property type="entry name" value="F-BOX ONLY PROTEIN"/>
    <property type="match status" value="1"/>
</dbReference>